<dbReference type="KEGG" id="dqu:106749694"/>
<dbReference type="GeneID" id="106749694"/>
<accession>A0A6P3Y3R1</accession>
<dbReference type="Pfam" id="PF13843">
    <property type="entry name" value="DDE_Tnp_1_7"/>
    <property type="match status" value="1"/>
</dbReference>
<dbReference type="RefSeq" id="XP_014484872.1">
    <property type="nucleotide sequence ID" value="XM_014629386.1"/>
</dbReference>
<dbReference type="AlphaFoldDB" id="A0A6P3Y3R1"/>
<dbReference type="InterPro" id="IPR029526">
    <property type="entry name" value="PGBD"/>
</dbReference>
<evidence type="ECO:0000313" key="3">
    <source>
        <dbReference type="RefSeq" id="XP_014484872.1"/>
    </source>
</evidence>
<organism evidence="2 3">
    <name type="scientific">Dinoponera quadriceps</name>
    <name type="common">South American ant</name>
    <dbReference type="NCBI Taxonomy" id="609295"/>
    <lineage>
        <taxon>Eukaryota</taxon>
        <taxon>Metazoa</taxon>
        <taxon>Ecdysozoa</taxon>
        <taxon>Arthropoda</taxon>
        <taxon>Hexapoda</taxon>
        <taxon>Insecta</taxon>
        <taxon>Pterygota</taxon>
        <taxon>Neoptera</taxon>
        <taxon>Endopterygota</taxon>
        <taxon>Hymenoptera</taxon>
        <taxon>Apocrita</taxon>
        <taxon>Aculeata</taxon>
        <taxon>Formicoidea</taxon>
        <taxon>Formicidae</taxon>
        <taxon>Ponerinae</taxon>
        <taxon>Ponerini</taxon>
        <taxon>Dinoponera</taxon>
    </lineage>
</organism>
<protein>
    <submittedName>
        <fullName evidence="3">PiggyBac transposable element-derived protein 4-like isoform X1</fullName>
    </submittedName>
</protein>
<evidence type="ECO:0000259" key="1">
    <source>
        <dbReference type="Pfam" id="PF13843"/>
    </source>
</evidence>
<dbReference type="PANTHER" id="PTHR46599:SF3">
    <property type="entry name" value="PIGGYBAC TRANSPOSABLE ELEMENT-DERIVED PROTEIN 4"/>
    <property type="match status" value="1"/>
</dbReference>
<gene>
    <name evidence="3" type="primary">LOC106749694</name>
</gene>
<keyword evidence="2" id="KW-1185">Reference proteome</keyword>
<proteinExistence type="predicted"/>
<reference evidence="3" key="1">
    <citation type="submission" date="2025-08" db="UniProtKB">
        <authorList>
            <consortium name="RefSeq"/>
        </authorList>
    </citation>
    <scope>IDENTIFICATION</scope>
</reference>
<dbReference type="PANTHER" id="PTHR46599">
    <property type="entry name" value="PIGGYBAC TRANSPOSABLE ELEMENT-DERIVED PROTEIN 4"/>
    <property type="match status" value="1"/>
</dbReference>
<name>A0A6P3Y3R1_DINQU</name>
<dbReference type="OrthoDB" id="7554822at2759"/>
<dbReference type="Proteomes" id="UP000515204">
    <property type="component" value="Unplaced"/>
</dbReference>
<evidence type="ECO:0000313" key="2">
    <source>
        <dbReference type="Proteomes" id="UP000515204"/>
    </source>
</evidence>
<feature type="domain" description="PiggyBac transposable element-derived protein" evidence="1">
    <location>
        <begin position="122"/>
        <end position="472"/>
    </location>
</feature>
<sequence>MSDQSGPSKRLSAMPDHARKRLKSIEVEELLLDSDDDFYAGSDIDDINYEFIDSESDSESEEDEASQLQFCDAICNNCVTTTCPPDQPSRAVSKTCWSTDFSSMREIPFIRTNALLVPAPNNPRDYFDLFVSEDYLQNIADCSNRYAENLKNSSNQVQSRITQWKSLTLEELKIFIGLLLHTSTTKMNRVVDYWKIHRLYKSVFPQYMSRNRFQIILRCLHFVDEQNNADRMDKCKLVIDNFNNVMECIYYPGKNLSLDESMILWRGRLIFRQNIKRKRHKYGIKLYVLAEPNGIILKVHVFASTLDVTAGKGHTKKIVDKLLEGKLNAGHAVFMDSFYNSYGLAAKLLEQNTYCTGTLNKKHKDNPNSIITKKLKKGENVSQCRNGVHIGKWKDKREINYISTEFPDEMQEVITRRGTVATKPAAIINYNKNMSGVDLQDQMLSYYPCERKTLRCCMKIFIHTLMMSLINARVLYNKYSNQKSMTLYDFREKIIESYLPEITSGPQTTQKTCGDQDQHKLTKIEKAKPRCLSTGETVNATSRKDCRNCYKNKKRVNTTTECKKCPGSPPLCFDCFFELHDCTAK</sequence>